<evidence type="ECO:0008006" key="5">
    <source>
        <dbReference type="Google" id="ProtNLM"/>
    </source>
</evidence>
<dbReference type="InterPro" id="IPR040256">
    <property type="entry name" value="At4g02000-like"/>
</dbReference>
<accession>A0A6A2Z3H3</accession>
<sequence>METLGKQDPPSPPSDGTIEDRQSKKARQHNDEPPDKSSNKIGLIDVVMHSADPNPVNPVAPPISYSDTLMGASRMEQPQDEFLLDGDEIEILDGDVTCESVDGLISIVFSDHVQALVEKCFAQTFVVKLLVASAIRLFEARSLNFRSPHKRSVSWTLRIIISFVTFSSHIDYLQDLFDGHWTIFGHYLNVEPWSSNFLVSPARPTKVVAWICLSDYQIESGRRGRFARMAFRVDLKKPLISTILVNGRVQLVEYESLPTICFSCGIYSHAQDNCTNAVSSDKLDTHPLLAMKQHLIILDDLFGNNSNPKIATVIADYDMDQELLQQSAAMTLMQLDHTDLCGPLTVALNDTVSVPGMETEGCGNPRSFMAIQQYLRDYSPDVVGFLEPISNASKRKLLWRHLRYLASIISSPWILLGDFNATLFVFYMKDCARSSGPYKDFQEFLFDLDLRGMGFQGPQFTWLCGSALVRLDRVRYNSTYDKLFRMLLSYTSCSSGRIIELSSLILATLISPGFLAVIGAMMKIYSAMRSSFTLNSSLFRAIFPMELILVLGVFPISRQRHHIHNAVSTGNCKPFRLVHNGSPVSHLLFVDDLILNAQADPTQAKLNDSILTESGVFFSHKDVYWVILLRQKYKVLSCFPLSISRLACSTLWHGLSNVWELLRSNIAWSLGNGGTIRLWDDVWVPALDESILYVLRDCPTVCGLWHKLLCTDQHDFFSSDLRQWMLDNLRARTTLPTTNIPWNILFLTLLWQLWKRGNEFVFSDVCWPLNELLHCSIVWVRHFVKSGSPGIPRPRALSVELFAHMMVHEFSAFARILGFHSSFTQSCGESSMACKRFGLWD</sequence>
<keyword evidence="2" id="KW-0472">Membrane</keyword>
<feature type="transmembrane region" description="Helical" evidence="2">
    <location>
        <begin position="404"/>
        <end position="428"/>
    </location>
</feature>
<dbReference type="SUPFAM" id="SSF56219">
    <property type="entry name" value="DNase I-like"/>
    <property type="match status" value="1"/>
</dbReference>
<protein>
    <recommendedName>
        <fullName evidence="5">CCHC-type domain-containing protein</fullName>
    </recommendedName>
</protein>
<dbReference type="PANTHER" id="PTHR31286">
    <property type="entry name" value="GLYCINE-RICH CELL WALL STRUCTURAL PROTEIN 1.8-LIKE"/>
    <property type="match status" value="1"/>
</dbReference>
<name>A0A6A2Z3H3_HIBSY</name>
<dbReference type="EMBL" id="VEPZ02001215">
    <property type="protein sequence ID" value="KAE8686511.1"/>
    <property type="molecule type" value="Genomic_DNA"/>
</dbReference>
<keyword evidence="2" id="KW-0812">Transmembrane</keyword>
<feature type="compositionally biased region" description="Basic and acidic residues" evidence="1">
    <location>
        <begin position="18"/>
        <end position="38"/>
    </location>
</feature>
<dbReference type="InterPro" id="IPR036691">
    <property type="entry name" value="Endo/exonu/phosph_ase_sf"/>
</dbReference>
<evidence type="ECO:0000256" key="1">
    <source>
        <dbReference type="SAM" id="MobiDB-lite"/>
    </source>
</evidence>
<dbReference type="AlphaFoldDB" id="A0A6A2Z3H3"/>
<feature type="region of interest" description="Disordered" evidence="1">
    <location>
        <begin position="1"/>
        <end position="39"/>
    </location>
</feature>
<dbReference type="Proteomes" id="UP000436088">
    <property type="component" value="Unassembled WGS sequence"/>
</dbReference>
<comment type="caution">
    <text evidence="3">The sequence shown here is derived from an EMBL/GenBank/DDBJ whole genome shotgun (WGS) entry which is preliminary data.</text>
</comment>
<organism evidence="3 4">
    <name type="scientific">Hibiscus syriacus</name>
    <name type="common">Rose of Sharon</name>
    <dbReference type="NCBI Taxonomy" id="106335"/>
    <lineage>
        <taxon>Eukaryota</taxon>
        <taxon>Viridiplantae</taxon>
        <taxon>Streptophyta</taxon>
        <taxon>Embryophyta</taxon>
        <taxon>Tracheophyta</taxon>
        <taxon>Spermatophyta</taxon>
        <taxon>Magnoliopsida</taxon>
        <taxon>eudicotyledons</taxon>
        <taxon>Gunneridae</taxon>
        <taxon>Pentapetalae</taxon>
        <taxon>rosids</taxon>
        <taxon>malvids</taxon>
        <taxon>Malvales</taxon>
        <taxon>Malvaceae</taxon>
        <taxon>Malvoideae</taxon>
        <taxon>Hibiscus</taxon>
    </lineage>
</organism>
<reference evidence="3" key="1">
    <citation type="submission" date="2019-09" db="EMBL/GenBank/DDBJ databases">
        <title>Draft genome information of white flower Hibiscus syriacus.</title>
        <authorList>
            <person name="Kim Y.-M."/>
        </authorList>
    </citation>
    <scope>NUCLEOTIDE SEQUENCE [LARGE SCALE GENOMIC DNA]</scope>
    <source>
        <strain evidence="3">YM2019G1</strain>
    </source>
</reference>
<keyword evidence="2" id="KW-1133">Transmembrane helix</keyword>
<feature type="transmembrane region" description="Helical" evidence="2">
    <location>
        <begin position="504"/>
        <end position="525"/>
    </location>
</feature>
<dbReference type="PANTHER" id="PTHR31286:SF99">
    <property type="entry name" value="DUF4283 DOMAIN-CONTAINING PROTEIN"/>
    <property type="match status" value="1"/>
</dbReference>
<proteinExistence type="predicted"/>
<evidence type="ECO:0000313" key="3">
    <source>
        <dbReference type="EMBL" id="KAE8686511.1"/>
    </source>
</evidence>
<keyword evidence="4" id="KW-1185">Reference proteome</keyword>
<evidence type="ECO:0000313" key="4">
    <source>
        <dbReference type="Proteomes" id="UP000436088"/>
    </source>
</evidence>
<dbReference type="Gene3D" id="3.60.10.10">
    <property type="entry name" value="Endonuclease/exonuclease/phosphatase"/>
    <property type="match status" value="1"/>
</dbReference>
<feature type="transmembrane region" description="Helical" evidence="2">
    <location>
        <begin position="537"/>
        <end position="556"/>
    </location>
</feature>
<evidence type="ECO:0000256" key="2">
    <source>
        <dbReference type="SAM" id="Phobius"/>
    </source>
</evidence>
<gene>
    <name evidence="3" type="ORF">F3Y22_tig00111059pilonHSYRG00129</name>
</gene>